<proteinExistence type="predicted"/>
<dbReference type="AlphaFoldDB" id="A0A2T1NNN4"/>
<sequence>MNISEFNFILRNEALLCYQRACFIIENSPVELNIEKCISDVIEFEINQSLGSKALKSVMSNNLSNIQIKQLNNHINNYKERIAIKLNNQYLK</sequence>
<evidence type="ECO:0000256" key="1">
    <source>
        <dbReference type="SAM" id="Coils"/>
    </source>
</evidence>
<reference evidence="2 3" key="1">
    <citation type="submission" date="2018-03" db="EMBL/GenBank/DDBJ databases">
        <title>Mesoflavibacter sp. HG37 and Mesoflavibacter sp. HG96 sp.nov., two marine bacteria isolated from seawater of Western Pacific Ocean.</title>
        <authorList>
            <person name="Cheng H."/>
            <person name="Wu Y.-H."/>
            <person name="Guo L.-L."/>
            <person name="Xu X.-W."/>
        </authorList>
    </citation>
    <scope>NUCLEOTIDE SEQUENCE [LARGE SCALE GENOMIC DNA]</scope>
    <source>
        <strain evidence="2 3">KCTC 42117</strain>
    </source>
</reference>
<accession>A0A2T1NNN4</accession>
<dbReference type="Proteomes" id="UP000238430">
    <property type="component" value="Unassembled WGS sequence"/>
</dbReference>
<organism evidence="2 3">
    <name type="scientific">Mesoflavibacter zeaxanthinifaciens subsp. sabulilitoris</name>
    <dbReference type="NCBI Taxonomy" id="1520893"/>
    <lineage>
        <taxon>Bacteria</taxon>
        <taxon>Pseudomonadati</taxon>
        <taxon>Bacteroidota</taxon>
        <taxon>Flavobacteriia</taxon>
        <taxon>Flavobacteriales</taxon>
        <taxon>Flavobacteriaceae</taxon>
        <taxon>Mesoflavibacter</taxon>
    </lineage>
</organism>
<name>A0A2T1NNN4_9FLAO</name>
<keyword evidence="3" id="KW-1185">Reference proteome</keyword>
<dbReference type="RefSeq" id="WP_106676239.1">
    <property type="nucleotide sequence ID" value="NZ_JACHWV010000010.1"/>
</dbReference>
<evidence type="ECO:0000313" key="2">
    <source>
        <dbReference type="EMBL" id="PSG94484.1"/>
    </source>
</evidence>
<dbReference type="EMBL" id="PXOT01000010">
    <property type="protein sequence ID" value="PSG94484.1"/>
    <property type="molecule type" value="Genomic_DNA"/>
</dbReference>
<comment type="caution">
    <text evidence="2">The sequence shown here is derived from an EMBL/GenBank/DDBJ whole genome shotgun (WGS) entry which is preliminary data.</text>
</comment>
<protein>
    <submittedName>
        <fullName evidence="2">Uncharacterized protein</fullName>
    </submittedName>
</protein>
<keyword evidence="1" id="KW-0175">Coiled coil</keyword>
<feature type="coiled-coil region" evidence="1">
    <location>
        <begin position="61"/>
        <end position="88"/>
    </location>
</feature>
<gene>
    <name evidence="2" type="ORF">C7H61_00695</name>
</gene>
<evidence type="ECO:0000313" key="3">
    <source>
        <dbReference type="Proteomes" id="UP000238430"/>
    </source>
</evidence>